<organism evidence="2 3">
    <name type="scientific">Chlamydomonas incerta</name>
    <dbReference type="NCBI Taxonomy" id="51695"/>
    <lineage>
        <taxon>Eukaryota</taxon>
        <taxon>Viridiplantae</taxon>
        <taxon>Chlorophyta</taxon>
        <taxon>core chlorophytes</taxon>
        <taxon>Chlorophyceae</taxon>
        <taxon>CS clade</taxon>
        <taxon>Chlamydomonadales</taxon>
        <taxon>Chlamydomonadaceae</taxon>
        <taxon>Chlamydomonas</taxon>
    </lineage>
</organism>
<dbReference type="EMBL" id="JAEHOC010000007">
    <property type="protein sequence ID" value="KAG2439936.1"/>
    <property type="molecule type" value="Genomic_DNA"/>
</dbReference>
<reference evidence="2" key="1">
    <citation type="journal article" date="2020" name="bioRxiv">
        <title>Comparative genomics of Chlamydomonas.</title>
        <authorList>
            <person name="Craig R.J."/>
            <person name="Hasan A.R."/>
            <person name="Ness R.W."/>
            <person name="Keightley P.D."/>
        </authorList>
    </citation>
    <scope>NUCLEOTIDE SEQUENCE</scope>
    <source>
        <strain evidence="2">SAG 7.73</strain>
    </source>
</reference>
<proteinExistence type="predicted"/>
<sequence>MSTQLRSACWGPQVVHPSLTGRAWPFPSLLHLRPAAFAAASTPPSTRANVPALGVSSHACITPGASASGRFARDISAAAAVPADGGSASGRDRPGNRERTGAAASRGAKQGLGSSASSGVGGRAAGSGGRGKAPSKDGGAGRGSDRSSAGSSRPGGLAGGGQRAPRVPAPAGGVPHTAGPGAGSGTAAGSAPPPAPSPPPPPPAAPQPVSGSQARSQPPPQQLLPPALGALLRVVGPLEDAGWAYCAVRRTAAWLQGAPVPLGGPVTPVPRQPDSTQVNEAAAASAPESSSWPQGLQHQAAAAGGEADVVLELELQWDQMAAAHDLFSRPGSGWTASPLQQQPALGRASFSLLQLPAGGQAQPPPAGARGPAAAAAVAVVVGCTYNTVLRANPARVQVAAAPPELQQAQQQKVAGGGSSMRPRGLLQVLVGPEAGGAAGERQQPLVWVQSMYAVGVEAERDGDTGLAAAVADTLRRMQKELSAHNSAAWGRDTAFDAWCARFGPPEEAAARLVRDPGRCLGPLLPYLLQLPLQLPRSAAPHPTAHLPPAAAAHPAHPAAPQQLQQLPLRGLTAANLCGSHGHKAVALAALGAGHVTVLDVSAGNAAYATRLAAAAGLRVAGEAGTGGGSAADAAAGGGIDGGTGDGVQFRYLLADLAECRPPGQAAGGGGTGTDACCGLYDRQYDVVLMELGVLHYFLDLRALMRDTVAPLLRPGGRLLLREFHPVSTKLLTSRGRKHKVTGDYFASQPLAPVDVAYSKYEEAAAAGAAAAGATAGAVGAEEGDGGSGGREGAGVGAGGGGSRARVLLRRWGLGEVVSAVCAGSGGRLALVALDEEAGARLDDCGLPKLFTLVAERTQLP</sequence>
<accession>A0A835T9H5</accession>
<feature type="region of interest" description="Disordered" evidence="1">
    <location>
        <begin position="538"/>
        <end position="557"/>
    </location>
</feature>
<feature type="compositionally biased region" description="Gly residues" evidence="1">
    <location>
        <begin position="119"/>
        <end position="131"/>
    </location>
</feature>
<evidence type="ECO:0000313" key="2">
    <source>
        <dbReference type="EMBL" id="KAG2439936.1"/>
    </source>
</evidence>
<feature type="compositionally biased region" description="Low complexity" evidence="1">
    <location>
        <begin position="280"/>
        <end position="300"/>
    </location>
</feature>
<feature type="compositionally biased region" description="Low complexity" evidence="1">
    <location>
        <begin position="163"/>
        <end position="179"/>
    </location>
</feature>
<evidence type="ECO:0000313" key="3">
    <source>
        <dbReference type="Proteomes" id="UP000650467"/>
    </source>
</evidence>
<dbReference type="SUPFAM" id="SSF53335">
    <property type="entry name" value="S-adenosyl-L-methionine-dependent methyltransferases"/>
    <property type="match status" value="1"/>
</dbReference>
<keyword evidence="3" id="KW-1185">Reference proteome</keyword>
<dbReference type="AlphaFoldDB" id="A0A835T9H5"/>
<gene>
    <name evidence="2" type="ORF">HXX76_004055</name>
</gene>
<feature type="region of interest" description="Disordered" evidence="1">
    <location>
        <begin position="80"/>
        <end position="224"/>
    </location>
</feature>
<name>A0A835T9H5_CHLIN</name>
<evidence type="ECO:0000256" key="1">
    <source>
        <dbReference type="SAM" id="MobiDB-lite"/>
    </source>
</evidence>
<feature type="compositionally biased region" description="Low complexity" evidence="1">
    <location>
        <begin position="146"/>
        <end position="155"/>
    </location>
</feature>
<feature type="compositionally biased region" description="Low complexity" evidence="1">
    <location>
        <begin position="207"/>
        <end position="216"/>
    </location>
</feature>
<dbReference type="Proteomes" id="UP000650467">
    <property type="component" value="Unassembled WGS sequence"/>
</dbReference>
<feature type="compositionally biased region" description="Gly residues" evidence="1">
    <location>
        <begin position="785"/>
        <end position="801"/>
    </location>
</feature>
<dbReference type="InterPro" id="IPR029063">
    <property type="entry name" value="SAM-dependent_MTases_sf"/>
</dbReference>
<dbReference type="OrthoDB" id="540004at2759"/>
<feature type="region of interest" description="Disordered" evidence="1">
    <location>
        <begin position="779"/>
        <end position="801"/>
    </location>
</feature>
<protein>
    <submittedName>
        <fullName evidence="2">Uncharacterized protein</fullName>
    </submittedName>
</protein>
<dbReference type="Gene3D" id="3.40.50.150">
    <property type="entry name" value="Vaccinia Virus protein VP39"/>
    <property type="match status" value="1"/>
</dbReference>
<feature type="compositionally biased region" description="Pro residues" evidence="1">
    <location>
        <begin position="191"/>
        <end position="206"/>
    </location>
</feature>
<feature type="region of interest" description="Disordered" evidence="1">
    <location>
        <begin position="265"/>
        <end position="300"/>
    </location>
</feature>
<comment type="caution">
    <text evidence="2">The sequence shown here is derived from an EMBL/GenBank/DDBJ whole genome shotgun (WGS) entry which is preliminary data.</text>
</comment>
<feature type="compositionally biased region" description="Basic and acidic residues" evidence="1">
    <location>
        <begin position="90"/>
        <end position="100"/>
    </location>
</feature>